<keyword evidence="14" id="KW-1185">Reference proteome</keyword>
<keyword evidence="7 9" id="KW-0234">DNA repair</keyword>
<keyword evidence="4 9" id="KW-0489">Methyltransferase</keyword>
<dbReference type="HAMAP" id="MF_00772">
    <property type="entry name" value="OGT"/>
    <property type="match status" value="1"/>
</dbReference>
<dbReference type="EMBL" id="RCUX01000001">
    <property type="protein sequence ID" value="RLP77820.1"/>
    <property type="molecule type" value="Genomic_DNA"/>
</dbReference>
<evidence type="ECO:0000259" key="12">
    <source>
        <dbReference type="Pfam" id="PF02870"/>
    </source>
</evidence>
<dbReference type="NCBIfam" id="TIGR00589">
    <property type="entry name" value="ogt"/>
    <property type="match status" value="1"/>
</dbReference>
<dbReference type="SUPFAM" id="SSF53155">
    <property type="entry name" value="Methylated DNA-protein cysteine methyltransferase domain"/>
    <property type="match status" value="1"/>
</dbReference>
<gene>
    <name evidence="13" type="ORF">D9V32_00340</name>
</gene>
<keyword evidence="5 9" id="KW-0808">Transferase</keyword>
<dbReference type="GO" id="GO:0032259">
    <property type="term" value="P:methylation"/>
    <property type="evidence" value="ECO:0007669"/>
    <property type="project" value="UniProtKB-KW"/>
</dbReference>
<evidence type="ECO:0000256" key="2">
    <source>
        <dbReference type="ARBA" id="ARBA00008711"/>
    </source>
</evidence>
<evidence type="ECO:0000256" key="9">
    <source>
        <dbReference type="HAMAP-Rule" id="MF_00772"/>
    </source>
</evidence>
<dbReference type="InterPro" id="IPR014048">
    <property type="entry name" value="MethylDNA_cys_MeTrfase_DNA-bd"/>
</dbReference>
<evidence type="ECO:0000313" key="13">
    <source>
        <dbReference type="EMBL" id="RLP77820.1"/>
    </source>
</evidence>
<keyword evidence="6 9" id="KW-0227">DNA damage</keyword>
<protein>
    <recommendedName>
        <fullName evidence="9">Methylated-DNA--protein-cysteine methyltransferase</fullName>
        <ecNumber evidence="9">2.1.1.63</ecNumber>
    </recommendedName>
    <alternativeName>
        <fullName evidence="9">6-O-methylguanine-DNA methyltransferase</fullName>
        <shortName evidence="9">MGMT</shortName>
    </alternativeName>
    <alternativeName>
        <fullName evidence="9">O-6-methylguanine-DNA-alkyltransferase</fullName>
    </alternativeName>
</protein>
<keyword evidence="3 9" id="KW-0963">Cytoplasm</keyword>
<dbReference type="GO" id="GO:0003908">
    <property type="term" value="F:methylated-DNA-[protein]-cysteine S-methyltransferase activity"/>
    <property type="evidence" value="ECO:0007669"/>
    <property type="project" value="UniProtKB-UniRule"/>
</dbReference>
<accession>A0A3L7ADE0</accession>
<dbReference type="InterPro" id="IPR008332">
    <property type="entry name" value="MethylG_MeTrfase_N"/>
</dbReference>
<evidence type="ECO:0000256" key="10">
    <source>
        <dbReference type="SAM" id="MobiDB-lite"/>
    </source>
</evidence>
<dbReference type="EC" id="2.1.1.63" evidence="9"/>
<comment type="similarity">
    <text evidence="2 9">Belongs to the MGMT family.</text>
</comment>
<comment type="subcellular location">
    <subcellularLocation>
        <location evidence="9">Cytoplasm</location>
    </subcellularLocation>
</comment>
<dbReference type="InterPro" id="IPR036217">
    <property type="entry name" value="MethylDNA_cys_MeTrfase_DNAb"/>
</dbReference>
<reference evidence="13 14" key="1">
    <citation type="submission" date="2018-10" db="EMBL/GenBank/DDBJ databases">
        <authorList>
            <person name="Li J."/>
        </authorList>
    </citation>
    <scope>NUCLEOTIDE SEQUENCE [LARGE SCALE GENOMIC DNA]</scope>
    <source>
        <strain evidence="13 14">IF 016277</strain>
    </source>
</reference>
<dbReference type="Pfam" id="PF02870">
    <property type="entry name" value="Methyltransf_1N"/>
    <property type="match status" value="1"/>
</dbReference>
<dbReference type="FunFam" id="1.10.10.10:FF:000214">
    <property type="entry name" value="Methylated-DNA--protein-cysteine methyltransferase"/>
    <property type="match status" value="1"/>
</dbReference>
<evidence type="ECO:0000256" key="1">
    <source>
        <dbReference type="ARBA" id="ARBA00001286"/>
    </source>
</evidence>
<dbReference type="PANTHER" id="PTHR10815:SF5">
    <property type="entry name" value="METHYLATED-DNA--PROTEIN-CYSTEINE METHYLTRANSFERASE"/>
    <property type="match status" value="1"/>
</dbReference>
<evidence type="ECO:0000256" key="5">
    <source>
        <dbReference type="ARBA" id="ARBA00022679"/>
    </source>
</evidence>
<feature type="active site" description="Nucleophile; methyl group acceptor" evidence="9">
    <location>
        <position position="188"/>
    </location>
</feature>
<feature type="region of interest" description="Disordered" evidence="10">
    <location>
        <begin position="1"/>
        <end position="20"/>
    </location>
</feature>
<evidence type="ECO:0000256" key="7">
    <source>
        <dbReference type="ARBA" id="ARBA00023204"/>
    </source>
</evidence>
<evidence type="ECO:0000256" key="4">
    <source>
        <dbReference type="ARBA" id="ARBA00022603"/>
    </source>
</evidence>
<comment type="function">
    <text evidence="9">Involved in the cellular defense against the biological effects of O6-methylguanine (O6-MeG) and O4-methylthymine (O4-MeT) in DNA. Repairs the methylated nucleobase in DNA by stoichiometrically transferring the methyl group to a cysteine residue in the enzyme. This is a suicide reaction: the enzyme is irreversibly inactivated.</text>
</comment>
<evidence type="ECO:0000256" key="8">
    <source>
        <dbReference type="ARBA" id="ARBA00049348"/>
    </source>
</evidence>
<evidence type="ECO:0000256" key="6">
    <source>
        <dbReference type="ARBA" id="ARBA00022763"/>
    </source>
</evidence>
<dbReference type="Gene3D" id="3.30.160.70">
    <property type="entry name" value="Methylated DNA-protein cysteine methyltransferase domain"/>
    <property type="match status" value="1"/>
</dbReference>
<dbReference type="AlphaFoldDB" id="A0A3L7ADE0"/>
<dbReference type="SUPFAM" id="SSF46767">
    <property type="entry name" value="Methylated DNA-protein cysteine methyltransferase, C-terminal domain"/>
    <property type="match status" value="1"/>
</dbReference>
<comment type="miscellaneous">
    <text evidence="9">This enzyme catalyzes only one turnover and therefore is not strictly catalytic. According to one definition, an enzyme is a biocatalyst that acts repeatedly and over many reaction cycles.</text>
</comment>
<dbReference type="InterPro" id="IPR001497">
    <property type="entry name" value="MethylDNA_cys_MeTrfase_AS"/>
</dbReference>
<comment type="catalytic activity">
    <reaction evidence="8 9">
        <text>a 6-O-methyl-2'-deoxyguanosine in DNA + L-cysteinyl-[protein] = S-methyl-L-cysteinyl-[protein] + a 2'-deoxyguanosine in DNA</text>
        <dbReference type="Rhea" id="RHEA:24000"/>
        <dbReference type="Rhea" id="RHEA-COMP:10131"/>
        <dbReference type="Rhea" id="RHEA-COMP:10132"/>
        <dbReference type="Rhea" id="RHEA-COMP:11367"/>
        <dbReference type="Rhea" id="RHEA-COMP:11368"/>
        <dbReference type="ChEBI" id="CHEBI:29950"/>
        <dbReference type="ChEBI" id="CHEBI:82612"/>
        <dbReference type="ChEBI" id="CHEBI:85445"/>
        <dbReference type="ChEBI" id="CHEBI:85448"/>
        <dbReference type="EC" id="2.1.1.63"/>
    </reaction>
</comment>
<dbReference type="Pfam" id="PF01035">
    <property type="entry name" value="DNA_binding_1"/>
    <property type="match status" value="1"/>
</dbReference>
<dbReference type="InterPro" id="IPR036388">
    <property type="entry name" value="WH-like_DNA-bd_sf"/>
</dbReference>
<evidence type="ECO:0000259" key="11">
    <source>
        <dbReference type="Pfam" id="PF01035"/>
    </source>
</evidence>
<dbReference type="CDD" id="cd06445">
    <property type="entry name" value="ATase"/>
    <property type="match status" value="1"/>
</dbReference>
<dbReference type="Proteomes" id="UP000272503">
    <property type="component" value="Unassembled WGS sequence"/>
</dbReference>
<dbReference type="Gene3D" id="1.10.10.10">
    <property type="entry name" value="Winged helix-like DNA-binding domain superfamily/Winged helix DNA-binding domain"/>
    <property type="match status" value="1"/>
</dbReference>
<dbReference type="InterPro" id="IPR036631">
    <property type="entry name" value="MGMT_N_sf"/>
</dbReference>
<feature type="compositionally biased region" description="Polar residues" evidence="10">
    <location>
        <begin position="8"/>
        <end position="19"/>
    </location>
</feature>
<organism evidence="13 14">
    <name type="scientific">Mycetocola tolaasinivorans</name>
    <dbReference type="NCBI Taxonomy" id="76635"/>
    <lineage>
        <taxon>Bacteria</taxon>
        <taxon>Bacillati</taxon>
        <taxon>Actinomycetota</taxon>
        <taxon>Actinomycetes</taxon>
        <taxon>Micrococcales</taxon>
        <taxon>Microbacteriaceae</taxon>
        <taxon>Mycetocola</taxon>
    </lineage>
</organism>
<dbReference type="PROSITE" id="PS00374">
    <property type="entry name" value="MGMT"/>
    <property type="match status" value="1"/>
</dbReference>
<evidence type="ECO:0000256" key="3">
    <source>
        <dbReference type="ARBA" id="ARBA00022490"/>
    </source>
</evidence>
<dbReference type="GO" id="GO:0005737">
    <property type="term" value="C:cytoplasm"/>
    <property type="evidence" value="ECO:0007669"/>
    <property type="project" value="UniProtKB-SubCell"/>
</dbReference>
<comment type="catalytic activity">
    <reaction evidence="1 9">
        <text>a 4-O-methyl-thymidine in DNA + L-cysteinyl-[protein] = a thymidine in DNA + S-methyl-L-cysteinyl-[protein]</text>
        <dbReference type="Rhea" id="RHEA:53428"/>
        <dbReference type="Rhea" id="RHEA-COMP:10131"/>
        <dbReference type="Rhea" id="RHEA-COMP:10132"/>
        <dbReference type="Rhea" id="RHEA-COMP:13555"/>
        <dbReference type="Rhea" id="RHEA-COMP:13556"/>
        <dbReference type="ChEBI" id="CHEBI:29950"/>
        <dbReference type="ChEBI" id="CHEBI:82612"/>
        <dbReference type="ChEBI" id="CHEBI:137386"/>
        <dbReference type="ChEBI" id="CHEBI:137387"/>
        <dbReference type="EC" id="2.1.1.63"/>
    </reaction>
</comment>
<dbReference type="InterPro" id="IPR023546">
    <property type="entry name" value="MGMT"/>
</dbReference>
<comment type="caution">
    <text evidence="13">The sequence shown here is derived from an EMBL/GenBank/DDBJ whole genome shotgun (WGS) entry which is preliminary data.</text>
</comment>
<dbReference type="PANTHER" id="PTHR10815">
    <property type="entry name" value="METHYLATED-DNA--PROTEIN-CYSTEINE METHYLTRANSFERASE"/>
    <property type="match status" value="1"/>
</dbReference>
<name>A0A3L7ADE0_9MICO</name>
<dbReference type="OrthoDB" id="9802228at2"/>
<proteinExistence type="inferred from homology"/>
<dbReference type="GO" id="GO:0006307">
    <property type="term" value="P:DNA alkylation repair"/>
    <property type="evidence" value="ECO:0007669"/>
    <property type="project" value="UniProtKB-UniRule"/>
</dbReference>
<sequence>MATPGSCRGTQTSNPSWATTPRYWARSSRYCAPSNRPKVQSGEPVSIDPKRSLQDAHPLVFAVIPSPLDDLTLVARGDALVAIYFAQHARRPADATLGERVSADAVPVLARTRAQLGEYFAGERDRFDLLLDPDGEEFAQRVWARLREISRGHTISYGEIAAELGQPGAAQAVGGAVGRNPLSIVVPCHRVVGAGGSLTGFAGGVARKAALLELEEGEDARASRLF</sequence>
<evidence type="ECO:0000313" key="14">
    <source>
        <dbReference type="Proteomes" id="UP000272503"/>
    </source>
</evidence>
<feature type="domain" description="Methylated-DNA-[protein]-cysteine S-methyltransferase DNA binding" evidence="11">
    <location>
        <begin position="137"/>
        <end position="216"/>
    </location>
</feature>
<feature type="domain" description="Methylguanine DNA methyltransferase ribonuclease-like" evidence="12">
    <location>
        <begin position="60"/>
        <end position="133"/>
    </location>
</feature>